<evidence type="ECO:0000256" key="3">
    <source>
        <dbReference type="ARBA" id="ARBA00024446"/>
    </source>
</evidence>
<evidence type="ECO:0000313" key="4">
    <source>
        <dbReference type="EMBL" id="MST71935.1"/>
    </source>
</evidence>
<dbReference type="RefSeq" id="WP_154433671.1">
    <property type="nucleotide sequence ID" value="NZ_VUNC01000001.1"/>
</dbReference>
<dbReference type="PROSITE" id="PS51932">
    <property type="entry name" value="BMV"/>
    <property type="match status" value="1"/>
</dbReference>
<evidence type="ECO:0000313" key="5">
    <source>
        <dbReference type="Proteomes" id="UP000469325"/>
    </source>
</evidence>
<comment type="caution">
    <text evidence="4">The sequence shown here is derived from an EMBL/GenBank/DDBJ whole genome shotgun (WGS) entry which is preliminary data.</text>
</comment>
<proteinExistence type="predicted"/>
<dbReference type="EMBL" id="VUNC01000001">
    <property type="protein sequence ID" value="MST71935.1"/>
    <property type="molecule type" value="Genomic_DNA"/>
</dbReference>
<dbReference type="Proteomes" id="UP000469325">
    <property type="component" value="Unassembled WGS sequence"/>
</dbReference>
<dbReference type="Gene3D" id="2.40.50.220">
    <property type="entry name" value="EutN/Ccml"/>
    <property type="match status" value="1"/>
</dbReference>
<evidence type="ECO:0000256" key="1">
    <source>
        <dbReference type="ARBA" id="ARBA00023587"/>
    </source>
</evidence>
<accession>A0A6N7XPF4</accession>
<keyword evidence="5" id="KW-1185">Reference proteome</keyword>
<keyword evidence="2" id="KW-1282">Carboxysome</keyword>
<protein>
    <submittedName>
        <fullName evidence="4">Ethanolamine utilization protein EutN</fullName>
    </submittedName>
</protein>
<name>A0A6N7XPF4_9ACTN</name>
<dbReference type="PANTHER" id="PTHR36539:SF2">
    <property type="entry name" value="ETHANOLAMINE UTILIZATION PROTEIN"/>
    <property type="match status" value="1"/>
</dbReference>
<keyword evidence="3" id="KW-1283">Bacterial microcompartment</keyword>
<dbReference type="InterPro" id="IPR004992">
    <property type="entry name" value="EutN_CcmL"/>
</dbReference>
<gene>
    <name evidence="4" type="ORF">FYJ68_02260</name>
</gene>
<reference evidence="4 5" key="1">
    <citation type="submission" date="2019-08" db="EMBL/GenBank/DDBJ databases">
        <title>In-depth cultivation of the pig gut microbiome towards novel bacterial diversity and tailored functional studies.</title>
        <authorList>
            <person name="Wylensek D."/>
            <person name="Hitch T.C.A."/>
            <person name="Clavel T."/>
        </authorList>
    </citation>
    <scope>NUCLEOTIDE SEQUENCE [LARGE SCALE GENOMIC DNA]</scope>
    <source>
        <strain evidence="4 5">CA-Schmier-601-WT-1</strain>
    </source>
</reference>
<organism evidence="4 5">
    <name type="scientific">Olsenella porci</name>
    <dbReference type="NCBI Taxonomy" id="2652279"/>
    <lineage>
        <taxon>Bacteria</taxon>
        <taxon>Bacillati</taxon>
        <taxon>Actinomycetota</taxon>
        <taxon>Coriobacteriia</taxon>
        <taxon>Coriobacteriales</taxon>
        <taxon>Atopobiaceae</taxon>
        <taxon>Olsenella</taxon>
    </lineage>
</organism>
<dbReference type="AlphaFoldDB" id="A0A6N7XPF4"/>
<dbReference type="PANTHER" id="PTHR36539">
    <property type="entry name" value="ETHANOLAMINE UTILIZATION PROTEIN EUTN"/>
    <property type="match status" value="1"/>
</dbReference>
<dbReference type="Pfam" id="PF03319">
    <property type="entry name" value="EutN_CcmL"/>
    <property type="match status" value="1"/>
</dbReference>
<evidence type="ECO:0000256" key="2">
    <source>
        <dbReference type="ARBA" id="ARBA00023669"/>
    </source>
</evidence>
<dbReference type="GO" id="GO:0031470">
    <property type="term" value="C:carboxysome"/>
    <property type="evidence" value="ECO:0007669"/>
    <property type="project" value="UniProtKB-SubCell"/>
</dbReference>
<dbReference type="CDD" id="cd01614">
    <property type="entry name" value="EutN_CcmL"/>
    <property type="match status" value="1"/>
</dbReference>
<dbReference type="InterPro" id="IPR036677">
    <property type="entry name" value="EutN_CcmL_sf"/>
</dbReference>
<dbReference type="SUPFAM" id="SSF159133">
    <property type="entry name" value="EutN/CcmL-like"/>
    <property type="match status" value="1"/>
</dbReference>
<comment type="subcellular location">
    <subcellularLocation>
        <location evidence="1">Carboxysome</location>
    </subcellularLocation>
</comment>
<sequence>MIVGKLIGSIWATRKYDELNGMKLMRVEVVAGDDAGKQLICVDTISAGVGDRVIVTTGASAYLFMRDEFQKNAPVDAVIVGIIDEDVSL</sequence>